<dbReference type="Gene3D" id="1.10.443.10">
    <property type="entry name" value="Intergrase catalytic core"/>
    <property type="match status" value="1"/>
</dbReference>
<dbReference type="AlphaFoldDB" id="A9KJZ3"/>
<organism evidence="2 3">
    <name type="scientific">Lachnoclostridium phytofermentans (strain ATCC 700394 / DSM 18823 / ISDg)</name>
    <name type="common">Clostridium phytofermentans</name>
    <dbReference type="NCBI Taxonomy" id="357809"/>
    <lineage>
        <taxon>Bacteria</taxon>
        <taxon>Bacillati</taxon>
        <taxon>Bacillota</taxon>
        <taxon>Clostridia</taxon>
        <taxon>Lachnospirales</taxon>
        <taxon>Lachnospiraceae</taxon>
    </lineage>
</organism>
<dbReference type="eggNOG" id="ENOG5030R0Y">
    <property type="taxonomic scope" value="Bacteria"/>
</dbReference>
<dbReference type="HOGENOM" id="CLU_1657794_0_0_9"/>
<dbReference type="InterPro" id="IPR013762">
    <property type="entry name" value="Integrase-like_cat_sf"/>
</dbReference>
<dbReference type="Proteomes" id="UP000000370">
    <property type="component" value="Chromosome"/>
</dbReference>
<evidence type="ECO:0000313" key="3">
    <source>
        <dbReference type="Proteomes" id="UP000000370"/>
    </source>
</evidence>
<dbReference type="GO" id="GO:0003677">
    <property type="term" value="F:DNA binding"/>
    <property type="evidence" value="ECO:0007669"/>
    <property type="project" value="InterPro"/>
</dbReference>
<protein>
    <recommendedName>
        <fullName evidence="4">Tyr recombinase domain-containing protein</fullName>
    </recommendedName>
</protein>
<evidence type="ECO:0000256" key="1">
    <source>
        <dbReference type="ARBA" id="ARBA00023172"/>
    </source>
</evidence>
<dbReference type="STRING" id="357809.Cphy_2199"/>
<dbReference type="GO" id="GO:0006310">
    <property type="term" value="P:DNA recombination"/>
    <property type="evidence" value="ECO:0007669"/>
    <property type="project" value="UniProtKB-KW"/>
</dbReference>
<keyword evidence="3" id="KW-1185">Reference proteome</keyword>
<sequence>MQDIYPAFRNLFYKFYQSYMEYMDGRKYEADYGPLTVNAREMAITYKSYYDKFKKVVDDIIPVLLANNDSEVATYGMLLQEKGLAPHALRHWFSVKLTLFGEDVAGLMCWRGDKSPESALAYLQNKSELEKKYRKINKEIFDYRLWQAEKYFEDKGGDD</sequence>
<accession>A9KJZ3</accession>
<evidence type="ECO:0008006" key="4">
    <source>
        <dbReference type="Google" id="ProtNLM"/>
    </source>
</evidence>
<gene>
    <name evidence="2" type="ordered locus">Cphy_2199</name>
</gene>
<name>A9KJZ3_LACP7</name>
<dbReference type="GO" id="GO:0015074">
    <property type="term" value="P:DNA integration"/>
    <property type="evidence" value="ECO:0007669"/>
    <property type="project" value="InterPro"/>
</dbReference>
<dbReference type="SUPFAM" id="SSF56349">
    <property type="entry name" value="DNA breaking-rejoining enzymes"/>
    <property type="match status" value="1"/>
</dbReference>
<dbReference type="EMBL" id="CP000885">
    <property type="protein sequence ID" value="ABX42565.1"/>
    <property type="molecule type" value="Genomic_DNA"/>
</dbReference>
<dbReference type="KEGG" id="cpy:Cphy_2199"/>
<evidence type="ECO:0000313" key="2">
    <source>
        <dbReference type="EMBL" id="ABX42565.1"/>
    </source>
</evidence>
<keyword evidence="1" id="KW-0233">DNA recombination</keyword>
<proteinExistence type="predicted"/>
<reference evidence="3" key="1">
    <citation type="submission" date="2007-11" db="EMBL/GenBank/DDBJ databases">
        <title>Complete genome sequence of Clostridium phytofermentans ISDg.</title>
        <authorList>
            <person name="Leschine S.B."/>
            <person name="Warnick T.A."/>
            <person name="Blanchard J.L."/>
            <person name="Schnell D.J."/>
            <person name="Petit E.L."/>
            <person name="LaTouf W.G."/>
            <person name="Copeland A."/>
            <person name="Lucas S."/>
            <person name="Lapidus A."/>
            <person name="Barry K."/>
            <person name="Glavina del Rio T."/>
            <person name="Dalin E."/>
            <person name="Tice H."/>
            <person name="Pitluck S."/>
            <person name="Kiss H."/>
            <person name="Brettin T."/>
            <person name="Bruce D."/>
            <person name="Detter J.C."/>
            <person name="Han C."/>
            <person name="Kuske C."/>
            <person name="Schmutz J."/>
            <person name="Larimer F."/>
            <person name="Land M."/>
            <person name="Hauser L."/>
            <person name="Kyrpides N."/>
            <person name="Kim E.A."/>
            <person name="Richardson P."/>
        </authorList>
    </citation>
    <scope>NUCLEOTIDE SEQUENCE [LARGE SCALE GENOMIC DNA]</scope>
    <source>
        <strain evidence="3">ATCC 700394 / DSM 18823 / ISDg</strain>
    </source>
</reference>
<dbReference type="InterPro" id="IPR011010">
    <property type="entry name" value="DNA_brk_join_enz"/>
</dbReference>